<dbReference type="Proteomes" id="UP000199337">
    <property type="component" value="Unassembled WGS sequence"/>
</dbReference>
<organism evidence="1 2">
    <name type="scientific">Desulfotruncus arcticus DSM 17038</name>
    <dbReference type="NCBI Taxonomy" id="1121424"/>
    <lineage>
        <taxon>Bacteria</taxon>
        <taxon>Bacillati</taxon>
        <taxon>Bacillota</taxon>
        <taxon>Clostridia</taxon>
        <taxon>Eubacteriales</taxon>
        <taxon>Desulfallaceae</taxon>
        <taxon>Desulfotruncus</taxon>
    </lineage>
</organism>
<dbReference type="InterPro" id="IPR036638">
    <property type="entry name" value="HLH_DNA-bd_sf"/>
</dbReference>
<accession>A0A1I2Y8J6</accession>
<name>A0A1I2Y8J6_9FIRM</name>
<gene>
    <name evidence="1" type="ORF">SAMN05660649_04307</name>
</gene>
<dbReference type="EMBL" id="FOOX01000020">
    <property type="protein sequence ID" value="SFH21993.1"/>
    <property type="molecule type" value="Genomic_DNA"/>
</dbReference>
<dbReference type="Pfam" id="PF09388">
    <property type="entry name" value="SpoOE-like"/>
    <property type="match status" value="1"/>
</dbReference>
<proteinExistence type="predicted"/>
<reference evidence="2" key="1">
    <citation type="submission" date="2016-10" db="EMBL/GenBank/DDBJ databases">
        <authorList>
            <person name="Varghese N."/>
            <person name="Submissions S."/>
        </authorList>
    </citation>
    <scope>NUCLEOTIDE SEQUENCE [LARGE SCALE GENOMIC DNA]</scope>
    <source>
        <strain evidence="2">DSM 17038</strain>
    </source>
</reference>
<evidence type="ECO:0000313" key="2">
    <source>
        <dbReference type="Proteomes" id="UP000199337"/>
    </source>
</evidence>
<dbReference type="AlphaFoldDB" id="A0A1I2Y8J6"/>
<dbReference type="InterPro" id="IPR037208">
    <property type="entry name" value="Spo0E-like_sf"/>
</dbReference>
<dbReference type="GO" id="GO:0046983">
    <property type="term" value="F:protein dimerization activity"/>
    <property type="evidence" value="ECO:0007669"/>
    <property type="project" value="InterPro"/>
</dbReference>
<dbReference type="GO" id="GO:0043937">
    <property type="term" value="P:regulation of sporulation"/>
    <property type="evidence" value="ECO:0007669"/>
    <property type="project" value="InterPro"/>
</dbReference>
<evidence type="ECO:0000313" key="1">
    <source>
        <dbReference type="EMBL" id="SFH21993.1"/>
    </source>
</evidence>
<dbReference type="Gene3D" id="4.10.280.10">
    <property type="entry name" value="Helix-loop-helix DNA-binding domain"/>
    <property type="match status" value="1"/>
</dbReference>
<dbReference type="SUPFAM" id="SSF140500">
    <property type="entry name" value="BAS1536-like"/>
    <property type="match status" value="1"/>
</dbReference>
<sequence length="62" mass="6942">MENIDQKIESARLKLYATKGSLVSSEVVSASQELDEHIVAFYKEQITWYPNRLVPGGKASSK</sequence>
<protein>
    <submittedName>
        <fullName evidence="1">Spo0E like sporulation regulatory protein</fullName>
    </submittedName>
</protein>
<dbReference type="InterPro" id="IPR018540">
    <property type="entry name" value="Spo0E-like"/>
</dbReference>
<keyword evidence="2" id="KW-1185">Reference proteome</keyword>
<dbReference type="RefSeq" id="WP_165613646.1">
    <property type="nucleotide sequence ID" value="NZ_FOOX01000020.1"/>
</dbReference>